<organism evidence="1 2">
    <name type="scientific">Datura stramonium</name>
    <name type="common">Jimsonweed</name>
    <name type="synonym">Common thornapple</name>
    <dbReference type="NCBI Taxonomy" id="4076"/>
    <lineage>
        <taxon>Eukaryota</taxon>
        <taxon>Viridiplantae</taxon>
        <taxon>Streptophyta</taxon>
        <taxon>Embryophyta</taxon>
        <taxon>Tracheophyta</taxon>
        <taxon>Spermatophyta</taxon>
        <taxon>Magnoliopsida</taxon>
        <taxon>eudicotyledons</taxon>
        <taxon>Gunneridae</taxon>
        <taxon>Pentapetalae</taxon>
        <taxon>asterids</taxon>
        <taxon>lamiids</taxon>
        <taxon>Solanales</taxon>
        <taxon>Solanaceae</taxon>
        <taxon>Solanoideae</taxon>
        <taxon>Datureae</taxon>
        <taxon>Datura</taxon>
    </lineage>
</organism>
<keyword evidence="2" id="KW-1185">Reference proteome</keyword>
<sequence length="92" mass="10441">MKVMRKSSESACVVLPPKLFRIMEKPVHEFCEHTGVLPSHGPKMGICHLLLIKTACLWQVGHDKCLGVYSHNNYGEPISALLLFLQKYFCKL</sequence>
<accession>A0ABS8SU76</accession>
<reference evidence="1 2" key="1">
    <citation type="journal article" date="2021" name="BMC Genomics">
        <title>Datura genome reveals duplications of psychoactive alkaloid biosynthetic genes and high mutation rate following tissue culture.</title>
        <authorList>
            <person name="Rajewski A."/>
            <person name="Carter-House D."/>
            <person name="Stajich J."/>
            <person name="Litt A."/>
        </authorList>
    </citation>
    <scope>NUCLEOTIDE SEQUENCE [LARGE SCALE GENOMIC DNA]</scope>
    <source>
        <strain evidence="1">AR-01</strain>
    </source>
</reference>
<name>A0ABS8SU76_DATST</name>
<evidence type="ECO:0000313" key="2">
    <source>
        <dbReference type="Proteomes" id="UP000823775"/>
    </source>
</evidence>
<dbReference type="Proteomes" id="UP000823775">
    <property type="component" value="Unassembled WGS sequence"/>
</dbReference>
<comment type="caution">
    <text evidence="1">The sequence shown here is derived from an EMBL/GenBank/DDBJ whole genome shotgun (WGS) entry which is preliminary data.</text>
</comment>
<gene>
    <name evidence="1" type="ORF">HAX54_048701</name>
</gene>
<dbReference type="EMBL" id="JACEIK010000808">
    <property type="protein sequence ID" value="MCD7462522.1"/>
    <property type="molecule type" value="Genomic_DNA"/>
</dbReference>
<protein>
    <submittedName>
        <fullName evidence="1">Uncharacterized protein</fullName>
    </submittedName>
</protein>
<evidence type="ECO:0000313" key="1">
    <source>
        <dbReference type="EMBL" id="MCD7462522.1"/>
    </source>
</evidence>
<proteinExistence type="predicted"/>